<keyword evidence="1" id="KW-0472">Membrane</keyword>
<dbReference type="InterPro" id="IPR018677">
    <property type="entry name" value="DUF2157"/>
</dbReference>
<comment type="caution">
    <text evidence="3">The sequence shown here is derived from an EMBL/GenBank/DDBJ whole genome shotgun (WGS) entry which is preliminary data.</text>
</comment>
<dbReference type="AlphaFoldDB" id="A0A2W4ZWG7"/>
<organism evidence="3 4">
    <name type="scientific">Micavibrio aeruginosavorus</name>
    <dbReference type="NCBI Taxonomy" id="349221"/>
    <lineage>
        <taxon>Bacteria</taxon>
        <taxon>Pseudomonadati</taxon>
        <taxon>Bdellovibrionota</taxon>
        <taxon>Bdellovibrionia</taxon>
        <taxon>Bdellovibrionales</taxon>
        <taxon>Pseudobdellovibrionaceae</taxon>
        <taxon>Micavibrio</taxon>
    </lineage>
</organism>
<feature type="transmembrane region" description="Helical" evidence="1">
    <location>
        <begin position="124"/>
        <end position="142"/>
    </location>
</feature>
<evidence type="ECO:0000313" key="3">
    <source>
        <dbReference type="EMBL" id="PZO85417.1"/>
    </source>
</evidence>
<feature type="transmembrane region" description="Helical" evidence="1">
    <location>
        <begin position="300"/>
        <end position="319"/>
    </location>
</feature>
<keyword evidence="1" id="KW-0812">Transmembrane</keyword>
<evidence type="ECO:0000259" key="2">
    <source>
        <dbReference type="Pfam" id="PF09925"/>
    </source>
</evidence>
<reference evidence="3 4" key="1">
    <citation type="submission" date="2017-08" db="EMBL/GenBank/DDBJ databases">
        <title>Infants hospitalized years apart are colonized by the same room-sourced microbial strains.</title>
        <authorList>
            <person name="Brooks B."/>
            <person name="Olm M.R."/>
            <person name="Firek B.A."/>
            <person name="Baker R."/>
            <person name="Thomas B.C."/>
            <person name="Morowitz M.J."/>
            <person name="Banfield J.F."/>
        </authorList>
    </citation>
    <scope>NUCLEOTIDE SEQUENCE [LARGE SCALE GENOMIC DNA]</scope>
    <source>
        <strain evidence="3">S2_018_000_R2_104</strain>
    </source>
</reference>
<sequence length="387" mass="42149">MMLRHKKLREWAAQGLLTESQAAAIHDYEQARKAGRFGRGLTGLGIFAILVGVLSIIASNWHAIPPLVKIGGHALINVAVGAFAIRAWQTGKELWREGAVLAFLGLSFTLIVLVGQVYQLDGTFGNALAFWLVITLPFFLLLGNGYMTAAPWMFAFLTTIMTVMIERLEPLPLHYQQLFAIGVGALMPPALMADGMWDRFRKLRPALCDSAVRGGAALSIGLASFSLAFMDSGWLDWNKHMLQAAHVWAIFGAGLAGMAIHAVICKFYEGRSDLKYGAAFALAGFGGFMLPFLLGTPDLGIFSALPFILYWVFIGWYGQITGHMRLLSLSIVVIAIRIFVIYVELFGSLMDTGIGLISGGIVVLVLIAAARRLNKRLQKKGQAYGAL</sequence>
<accession>A0A2W4ZWG7</accession>
<feature type="transmembrane region" description="Helical" evidence="1">
    <location>
        <begin position="100"/>
        <end position="118"/>
    </location>
</feature>
<feature type="transmembrane region" description="Helical" evidence="1">
    <location>
        <begin position="214"/>
        <end position="235"/>
    </location>
</feature>
<feature type="transmembrane region" description="Helical" evidence="1">
    <location>
        <begin position="174"/>
        <end position="193"/>
    </location>
</feature>
<feature type="transmembrane region" description="Helical" evidence="1">
    <location>
        <begin position="276"/>
        <end position="294"/>
    </location>
</feature>
<feature type="transmembrane region" description="Helical" evidence="1">
    <location>
        <begin position="70"/>
        <end position="88"/>
    </location>
</feature>
<feature type="transmembrane region" description="Helical" evidence="1">
    <location>
        <begin position="247"/>
        <end position="264"/>
    </location>
</feature>
<evidence type="ECO:0000313" key="4">
    <source>
        <dbReference type="Proteomes" id="UP000249557"/>
    </source>
</evidence>
<feature type="transmembrane region" description="Helical" evidence="1">
    <location>
        <begin position="326"/>
        <end position="346"/>
    </location>
</feature>
<feature type="transmembrane region" description="Helical" evidence="1">
    <location>
        <begin position="149"/>
        <end position="168"/>
    </location>
</feature>
<dbReference type="Proteomes" id="UP000249557">
    <property type="component" value="Unassembled WGS sequence"/>
</dbReference>
<evidence type="ECO:0000256" key="1">
    <source>
        <dbReference type="SAM" id="Phobius"/>
    </source>
</evidence>
<gene>
    <name evidence="3" type="ORF">DI626_07435</name>
</gene>
<feature type="transmembrane region" description="Helical" evidence="1">
    <location>
        <begin position="41"/>
        <end position="64"/>
    </location>
</feature>
<proteinExistence type="predicted"/>
<dbReference type="Pfam" id="PF09925">
    <property type="entry name" value="DUF2157"/>
    <property type="match status" value="1"/>
</dbReference>
<name>A0A2W4ZWG7_9BACT</name>
<protein>
    <recommendedName>
        <fullName evidence="2">DUF2157 domain-containing protein</fullName>
    </recommendedName>
</protein>
<feature type="transmembrane region" description="Helical" evidence="1">
    <location>
        <begin position="352"/>
        <end position="370"/>
    </location>
</feature>
<keyword evidence="1" id="KW-1133">Transmembrane helix</keyword>
<feature type="domain" description="DUF2157" evidence="2">
    <location>
        <begin position="10"/>
        <end position="144"/>
    </location>
</feature>
<dbReference type="EMBL" id="QFNK01000147">
    <property type="protein sequence ID" value="PZO85417.1"/>
    <property type="molecule type" value="Genomic_DNA"/>
</dbReference>